<keyword evidence="6" id="KW-0460">Magnesium</keyword>
<dbReference type="CDD" id="cd18746">
    <property type="entry name" value="PIN_VapC4-5_FitB-like"/>
    <property type="match status" value="1"/>
</dbReference>
<dbReference type="Proteomes" id="UP000199766">
    <property type="component" value="Unassembled WGS sequence"/>
</dbReference>
<protein>
    <recommendedName>
        <fullName evidence="8">PIN domain-containing protein</fullName>
    </recommendedName>
</protein>
<accession>A0A1H9MVP5</accession>
<dbReference type="InterPro" id="IPR029060">
    <property type="entry name" value="PIN-like_dom_sf"/>
</dbReference>
<dbReference type="Pfam" id="PF01850">
    <property type="entry name" value="PIN"/>
    <property type="match status" value="1"/>
</dbReference>
<gene>
    <name evidence="9" type="ORF">SAMN02982919_02069</name>
</gene>
<evidence type="ECO:0000256" key="1">
    <source>
        <dbReference type="ARBA" id="ARBA00001946"/>
    </source>
</evidence>
<dbReference type="PANTHER" id="PTHR33653:SF1">
    <property type="entry name" value="RIBONUCLEASE VAPC2"/>
    <property type="match status" value="1"/>
</dbReference>
<evidence type="ECO:0000256" key="3">
    <source>
        <dbReference type="ARBA" id="ARBA00022722"/>
    </source>
</evidence>
<proteinExistence type="inferred from homology"/>
<keyword evidence="10" id="KW-1185">Reference proteome</keyword>
<dbReference type="PANTHER" id="PTHR33653">
    <property type="entry name" value="RIBONUCLEASE VAPC2"/>
    <property type="match status" value="1"/>
</dbReference>
<name>A0A1H9MVP5_9BURK</name>
<dbReference type="GO" id="GO:0004518">
    <property type="term" value="F:nuclease activity"/>
    <property type="evidence" value="ECO:0007669"/>
    <property type="project" value="UniProtKB-KW"/>
</dbReference>
<dbReference type="SUPFAM" id="SSF88723">
    <property type="entry name" value="PIN domain-like"/>
    <property type="match status" value="1"/>
</dbReference>
<keyword evidence="3" id="KW-0540">Nuclease</keyword>
<dbReference type="STRING" id="180197.SAMN02982919_02069"/>
<dbReference type="GO" id="GO:0016787">
    <property type="term" value="F:hydrolase activity"/>
    <property type="evidence" value="ECO:0007669"/>
    <property type="project" value="UniProtKB-KW"/>
</dbReference>
<evidence type="ECO:0000313" key="9">
    <source>
        <dbReference type="EMBL" id="SER27549.1"/>
    </source>
</evidence>
<dbReference type="InterPro" id="IPR050556">
    <property type="entry name" value="Type_II_TA_system_RNase"/>
</dbReference>
<keyword evidence="5" id="KW-0378">Hydrolase</keyword>
<evidence type="ECO:0000256" key="7">
    <source>
        <dbReference type="ARBA" id="ARBA00038093"/>
    </source>
</evidence>
<comment type="similarity">
    <text evidence="7">Belongs to the PINc/VapC protein family.</text>
</comment>
<dbReference type="InterPro" id="IPR002716">
    <property type="entry name" value="PIN_dom"/>
</dbReference>
<reference evidence="9 10" key="1">
    <citation type="submission" date="2016-10" db="EMBL/GenBank/DDBJ databases">
        <authorList>
            <person name="de Groot N.N."/>
        </authorList>
    </citation>
    <scope>NUCLEOTIDE SEQUENCE [LARGE SCALE GENOMIC DNA]</scope>
    <source>
        <strain evidence="9 10">ATCC 35958</strain>
    </source>
</reference>
<evidence type="ECO:0000256" key="6">
    <source>
        <dbReference type="ARBA" id="ARBA00022842"/>
    </source>
</evidence>
<dbReference type="OrthoDB" id="9804823at2"/>
<evidence type="ECO:0000256" key="5">
    <source>
        <dbReference type="ARBA" id="ARBA00022801"/>
    </source>
</evidence>
<evidence type="ECO:0000259" key="8">
    <source>
        <dbReference type="Pfam" id="PF01850"/>
    </source>
</evidence>
<evidence type="ECO:0000256" key="2">
    <source>
        <dbReference type="ARBA" id="ARBA00022649"/>
    </source>
</evidence>
<organism evidence="9 10">
    <name type="scientific">Giesbergeria anulus</name>
    <dbReference type="NCBI Taxonomy" id="180197"/>
    <lineage>
        <taxon>Bacteria</taxon>
        <taxon>Pseudomonadati</taxon>
        <taxon>Pseudomonadota</taxon>
        <taxon>Betaproteobacteria</taxon>
        <taxon>Burkholderiales</taxon>
        <taxon>Comamonadaceae</taxon>
        <taxon>Giesbergeria</taxon>
    </lineage>
</organism>
<dbReference type="RefSeq" id="WP_091456991.1">
    <property type="nucleotide sequence ID" value="NZ_FOGD01000006.1"/>
</dbReference>
<sequence length="142" mass="15591">MFLLDTNVVSELRKIRAGRADANVAQWADSVDAVDLYLSAITVQELEMGVLQAERRDPLQGTILRTWLESHVLPSFSGRILPVDMAVARCSARLHVPNPCPAMDSLIAATALVHGLTIVTRNVADFQASGVPIINPWEFRMV</sequence>
<keyword evidence="4" id="KW-0479">Metal-binding</keyword>
<evidence type="ECO:0000256" key="4">
    <source>
        <dbReference type="ARBA" id="ARBA00022723"/>
    </source>
</evidence>
<dbReference type="Gene3D" id="3.40.50.1010">
    <property type="entry name" value="5'-nuclease"/>
    <property type="match status" value="1"/>
</dbReference>
<dbReference type="AlphaFoldDB" id="A0A1H9MVP5"/>
<evidence type="ECO:0000313" key="10">
    <source>
        <dbReference type="Proteomes" id="UP000199766"/>
    </source>
</evidence>
<dbReference type="GO" id="GO:0046872">
    <property type="term" value="F:metal ion binding"/>
    <property type="evidence" value="ECO:0007669"/>
    <property type="project" value="UniProtKB-KW"/>
</dbReference>
<dbReference type="EMBL" id="FOGD01000006">
    <property type="protein sequence ID" value="SER27549.1"/>
    <property type="molecule type" value="Genomic_DNA"/>
</dbReference>
<keyword evidence="2" id="KW-1277">Toxin-antitoxin system</keyword>
<feature type="domain" description="PIN" evidence="8">
    <location>
        <begin position="3"/>
        <end position="122"/>
    </location>
</feature>
<comment type="cofactor">
    <cofactor evidence="1">
        <name>Mg(2+)</name>
        <dbReference type="ChEBI" id="CHEBI:18420"/>
    </cofactor>
</comment>